<proteinExistence type="predicted"/>
<evidence type="ECO:0000256" key="1">
    <source>
        <dbReference type="SAM" id="SignalP"/>
    </source>
</evidence>
<keyword evidence="3" id="KW-1185">Reference proteome</keyword>
<name>A0A1H3X1A7_9BACT</name>
<dbReference type="AlphaFoldDB" id="A0A1H3X1A7"/>
<reference evidence="3" key="1">
    <citation type="submission" date="2016-10" db="EMBL/GenBank/DDBJ databases">
        <authorList>
            <person name="Varghese N."/>
            <person name="Submissions S."/>
        </authorList>
    </citation>
    <scope>NUCLEOTIDE SEQUENCE [LARGE SCALE GENOMIC DNA]</scope>
    <source>
        <strain evidence="3">DSM 23920</strain>
    </source>
</reference>
<dbReference type="STRING" id="408074.SAMN05660909_00200"/>
<evidence type="ECO:0000313" key="3">
    <source>
        <dbReference type="Proteomes" id="UP000199656"/>
    </source>
</evidence>
<evidence type="ECO:0008006" key="4">
    <source>
        <dbReference type="Google" id="ProtNLM"/>
    </source>
</evidence>
<organism evidence="2 3">
    <name type="scientific">Chitinophaga terrae</name>
    <name type="common">ex Kim and Jung 2007</name>
    <dbReference type="NCBI Taxonomy" id="408074"/>
    <lineage>
        <taxon>Bacteria</taxon>
        <taxon>Pseudomonadati</taxon>
        <taxon>Bacteroidota</taxon>
        <taxon>Chitinophagia</taxon>
        <taxon>Chitinophagales</taxon>
        <taxon>Chitinophagaceae</taxon>
        <taxon>Chitinophaga</taxon>
    </lineage>
</organism>
<dbReference type="RefSeq" id="WP_089757712.1">
    <property type="nucleotide sequence ID" value="NZ_BKAT01000015.1"/>
</dbReference>
<keyword evidence="1" id="KW-0732">Signal</keyword>
<evidence type="ECO:0000313" key="2">
    <source>
        <dbReference type="EMBL" id="SDZ93030.1"/>
    </source>
</evidence>
<dbReference type="OrthoDB" id="1150971at2"/>
<accession>A0A1H3X1A7</accession>
<dbReference type="SUPFAM" id="SSF48452">
    <property type="entry name" value="TPR-like"/>
    <property type="match status" value="1"/>
</dbReference>
<dbReference type="InterPro" id="IPR011990">
    <property type="entry name" value="TPR-like_helical_dom_sf"/>
</dbReference>
<feature type="signal peptide" evidence="1">
    <location>
        <begin position="1"/>
        <end position="20"/>
    </location>
</feature>
<dbReference type="EMBL" id="FNRL01000001">
    <property type="protein sequence ID" value="SDZ93030.1"/>
    <property type="molecule type" value="Genomic_DNA"/>
</dbReference>
<feature type="chain" id="PRO_5011473452" description="Tetratricopeptide repeat protein" evidence="1">
    <location>
        <begin position="21"/>
        <end position="209"/>
    </location>
</feature>
<dbReference type="Gene3D" id="1.25.40.10">
    <property type="entry name" value="Tetratricopeptide repeat domain"/>
    <property type="match status" value="1"/>
</dbReference>
<gene>
    <name evidence="2" type="ORF">SAMN05660909_00200</name>
</gene>
<sequence>MQYLNWLVAAFSLLPFSLIAQDNWQQTLKTQLEQMEKASPEKWPPHVKTLKNLAEQNPGEWLLQYYAGWAATQLSFRSSKSDAESLCDQAEPFVKRALELQPENTETLTLMGYWLSARINAVPTRGATLGEESRKYAEKGIAANPDNPRAWLVKALNIYYTPKLFGGGKQKAKSAVDTAGDKFARFKPSNALAPNWGQQVYDMLLANYK</sequence>
<protein>
    <recommendedName>
        <fullName evidence="4">Tetratricopeptide repeat protein</fullName>
    </recommendedName>
</protein>
<dbReference type="Proteomes" id="UP000199656">
    <property type="component" value="Unassembled WGS sequence"/>
</dbReference>